<dbReference type="EMBL" id="CADEBC010000541">
    <property type="protein sequence ID" value="CAB3251010.1"/>
    <property type="molecule type" value="Genomic_DNA"/>
</dbReference>
<reference evidence="1 2" key="1">
    <citation type="submission" date="2020-04" db="EMBL/GenBank/DDBJ databases">
        <authorList>
            <person name="Wallbank WR R."/>
            <person name="Pardo Diaz C."/>
            <person name="Kozak K."/>
            <person name="Martin S."/>
            <person name="Jiggins C."/>
            <person name="Moest M."/>
            <person name="Warren A I."/>
            <person name="Byers J.R.P. K."/>
            <person name="Montejo-Kovacevich G."/>
            <person name="Yen C E."/>
        </authorList>
    </citation>
    <scope>NUCLEOTIDE SEQUENCE [LARGE SCALE GENOMIC DNA]</scope>
</reference>
<protein>
    <submittedName>
        <fullName evidence="1">Uncharacterized protein</fullName>
    </submittedName>
</protein>
<dbReference type="AlphaFoldDB" id="A0A8S1AWJ8"/>
<dbReference type="Proteomes" id="UP000494106">
    <property type="component" value="Unassembled WGS sequence"/>
</dbReference>
<accession>A0A8S1AWJ8</accession>
<gene>
    <name evidence="1" type="ORF">APLA_LOCUS12841</name>
</gene>
<evidence type="ECO:0000313" key="1">
    <source>
        <dbReference type="EMBL" id="CAB3251010.1"/>
    </source>
</evidence>
<comment type="caution">
    <text evidence="1">The sequence shown here is derived from an EMBL/GenBank/DDBJ whole genome shotgun (WGS) entry which is preliminary data.</text>
</comment>
<name>A0A8S1AWJ8_ARCPL</name>
<keyword evidence="2" id="KW-1185">Reference proteome</keyword>
<proteinExistence type="predicted"/>
<organism evidence="1 2">
    <name type="scientific">Arctia plantaginis</name>
    <name type="common">Wood tiger moth</name>
    <name type="synonym">Phalaena plantaginis</name>
    <dbReference type="NCBI Taxonomy" id="874455"/>
    <lineage>
        <taxon>Eukaryota</taxon>
        <taxon>Metazoa</taxon>
        <taxon>Ecdysozoa</taxon>
        <taxon>Arthropoda</taxon>
        <taxon>Hexapoda</taxon>
        <taxon>Insecta</taxon>
        <taxon>Pterygota</taxon>
        <taxon>Neoptera</taxon>
        <taxon>Endopterygota</taxon>
        <taxon>Lepidoptera</taxon>
        <taxon>Glossata</taxon>
        <taxon>Ditrysia</taxon>
        <taxon>Noctuoidea</taxon>
        <taxon>Erebidae</taxon>
        <taxon>Arctiinae</taxon>
        <taxon>Arctia</taxon>
    </lineage>
</organism>
<evidence type="ECO:0000313" key="2">
    <source>
        <dbReference type="Proteomes" id="UP000494106"/>
    </source>
</evidence>
<sequence length="99" mass="11322">MEQVRENQGEETRVKDKAWDGSRNCGCKGKGKGPGIYISMACKAPLKHGHLLAVHQNYGKQSSQFTIQIMWIFWRSSSESFTYLYVSNTCNEFMVLHDT</sequence>